<keyword evidence="6" id="KW-1185">Reference proteome</keyword>
<dbReference type="GO" id="GO:0044550">
    <property type="term" value="P:secondary metabolite biosynthetic process"/>
    <property type="evidence" value="ECO:0007669"/>
    <property type="project" value="TreeGrafter"/>
</dbReference>
<dbReference type="EMBL" id="SLWB01000001">
    <property type="protein sequence ID" value="TCN72814.1"/>
    <property type="molecule type" value="Genomic_DNA"/>
</dbReference>
<dbReference type="PANTHER" id="PTHR34069:SF3">
    <property type="entry name" value="ACYL-COA:ACYL-COA ALKYLTRANSFERASE"/>
    <property type="match status" value="1"/>
</dbReference>
<dbReference type="SUPFAM" id="SSF53901">
    <property type="entry name" value="Thiolase-like"/>
    <property type="match status" value="1"/>
</dbReference>
<evidence type="ECO:0000313" key="5">
    <source>
        <dbReference type="EMBL" id="TCN72814.1"/>
    </source>
</evidence>
<evidence type="ECO:0000259" key="4">
    <source>
        <dbReference type="Pfam" id="PF08545"/>
    </source>
</evidence>
<dbReference type="Proteomes" id="UP000294830">
    <property type="component" value="Unassembled WGS sequence"/>
</dbReference>
<dbReference type="GO" id="GO:0006633">
    <property type="term" value="P:fatty acid biosynthetic process"/>
    <property type="evidence" value="ECO:0007669"/>
    <property type="project" value="InterPro"/>
</dbReference>
<evidence type="ECO:0000256" key="2">
    <source>
        <dbReference type="ARBA" id="ARBA00023315"/>
    </source>
</evidence>
<sequence>MNRTIYSVITGTGSYIPERVVKNEEFLSNTFFDTNGKPLDKDNQEVIQKFLEITTISERRYAADDQVTSDIVHLAAEKAIESAGIDRETLDYVIVAHNYGDVLHGSNRVDMVPCLAARVKHKLGIKNPFTVAHDVPFGCPGWVQAMIQANYFLRSGDAKRILVAGGDILSRVSDPHDRDCMIFADGAAAVILEAQESDEPVGMLAHKTRSDTFLYSKMLQAGPSLNPAEYAETGNLYIRMNGRRLYMYALENVPTAIKACLDTANLHLSDISKVLIHQANGKMDDAILERLYSLYGMEVPEGVMPMTISWLGNSSVATVPTLLDLILRGQLAPHEIKKGDTIVIASVGAGMNINAIAYKMA</sequence>
<comment type="caution">
    <text evidence="5">The sequence shown here is derived from an EMBL/GenBank/DDBJ whole genome shotgun (WGS) entry which is preliminary data.</text>
</comment>
<dbReference type="GO" id="GO:0004315">
    <property type="term" value="F:3-oxoacyl-[acyl-carrier-protein] synthase activity"/>
    <property type="evidence" value="ECO:0007669"/>
    <property type="project" value="InterPro"/>
</dbReference>
<reference evidence="5 6" key="1">
    <citation type="submission" date="2019-03" db="EMBL/GenBank/DDBJ databases">
        <title>Genomic Encyclopedia of Archaeal and Bacterial Type Strains, Phase II (KMG-II): from individual species to whole genera.</title>
        <authorList>
            <person name="Goeker M."/>
        </authorList>
    </citation>
    <scope>NUCLEOTIDE SEQUENCE [LARGE SCALE GENOMIC DNA]</scope>
    <source>
        <strain evidence="5 6">RL-C</strain>
    </source>
</reference>
<keyword evidence="2" id="KW-0012">Acyltransferase</keyword>
<evidence type="ECO:0000256" key="1">
    <source>
        <dbReference type="ARBA" id="ARBA00022679"/>
    </source>
</evidence>
<evidence type="ECO:0000259" key="3">
    <source>
        <dbReference type="Pfam" id="PF08541"/>
    </source>
</evidence>
<name>A0A4R2EUN1_9BACT</name>
<gene>
    <name evidence="5" type="ORF">CLV25_10132</name>
</gene>
<feature type="domain" description="Beta-ketoacyl-[acyl-carrier-protein] synthase III C-terminal" evidence="3">
    <location>
        <begin position="261"/>
        <end position="359"/>
    </location>
</feature>
<proteinExistence type="predicted"/>
<dbReference type="Pfam" id="PF08545">
    <property type="entry name" value="ACP_syn_III"/>
    <property type="match status" value="1"/>
</dbReference>
<evidence type="ECO:0000313" key="6">
    <source>
        <dbReference type="Proteomes" id="UP000294830"/>
    </source>
</evidence>
<dbReference type="PANTHER" id="PTHR34069">
    <property type="entry name" value="3-OXOACYL-[ACYL-CARRIER-PROTEIN] SYNTHASE 3"/>
    <property type="match status" value="1"/>
</dbReference>
<dbReference type="AlphaFoldDB" id="A0A4R2EUN1"/>
<dbReference type="OrthoDB" id="5171393at2"/>
<organism evidence="5 6">
    <name type="scientific">Acetobacteroides hydrogenigenes</name>
    <dbReference type="NCBI Taxonomy" id="979970"/>
    <lineage>
        <taxon>Bacteria</taxon>
        <taxon>Pseudomonadati</taxon>
        <taxon>Bacteroidota</taxon>
        <taxon>Bacteroidia</taxon>
        <taxon>Bacteroidales</taxon>
        <taxon>Rikenellaceae</taxon>
        <taxon>Acetobacteroides</taxon>
    </lineage>
</organism>
<feature type="domain" description="Beta-ketoacyl-[acyl-carrier-protein] synthase III N-terminal" evidence="4">
    <location>
        <begin position="134"/>
        <end position="210"/>
    </location>
</feature>
<dbReference type="CDD" id="cd00830">
    <property type="entry name" value="KAS_III"/>
    <property type="match status" value="1"/>
</dbReference>
<dbReference type="Pfam" id="PF08541">
    <property type="entry name" value="ACP_syn_III_C"/>
    <property type="match status" value="1"/>
</dbReference>
<protein>
    <submittedName>
        <fullName evidence="5">3-oxoacyl-[acyl-carrier-protein] synthase-3</fullName>
    </submittedName>
</protein>
<dbReference type="Gene3D" id="3.40.47.10">
    <property type="match status" value="2"/>
</dbReference>
<dbReference type="InterPro" id="IPR013751">
    <property type="entry name" value="ACP_syn_III_N"/>
</dbReference>
<dbReference type="InterPro" id="IPR016039">
    <property type="entry name" value="Thiolase-like"/>
</dbReference>
<dbReference type="InterPro" id="IPR013747">
    <property type="entry name" value="ACP_syn_III_C"/>
</dbReference>
<accession>A0A4R2EUN1</accession>
<keyword evidence="1" id="KW-0808">Transferase</keyword>
<dbReference type="RefSeq" id="WP_131837605.1">
    <property type="nucleotide sequence ID" value="NZ_SLWB01000001.1"/>
</dbReference>